<keyword evidence="3" id="KW-1185">Reference proteome</keyword>
<sequence>MVGRKVFDDQKLKRLSRYFNGSTIRGRAHSREAHIIRLKKEKGVLLMEFEEIERKLNVKIRQQEEIIKKLKKQILNQPMLKDAEAQSRYSTNGESTQTSGMGLISDSTLKNNVVSEHVKKIKNTVDSILMRKGLWDGLDSRKREKRIKKGADKEAGSKDSVRGRHSS</sequence>
<dbReference type="Proteomes" id="UP001516400">
    <property type="component" value="Unassembled WGS sequence"/>
</dbReference>
<feature type="region of interest" description="Disordered" evidence="1">
    <location>
        <begin position="140"/>
        <end position="167"/>
    </location>
</feature>
<feature type="compositionally biased region" description="Polar residues" evidence="1">
    <location>
        <begin position="87"/>
        <end position="104"/>
    </location>
</feature>
<protein>
    <submittedName>
        <fullName evidence="2">Uncharacterized protein</fullName>
    </submittedName>
</protein>
<proteinExistence type="predicted"/>
<reference evidence="2 3" key="1">
    <citation type="journal article" date="2021" name="BMC Biol.">
        <title>Horizontally acquired antibacterial genes associated with adaptive radiation of ladybird beetles.</title>
        <authorList>
            <person name="Li H.S."/>
            <person name="Tang X.F."/>
            <person name="Huang Y.H."/>
            <person name="Xu Z.Y."/>
            <person name="Chen M.L."/>
            <person name="Du X.Y."/>
            <person name="Qiu B.Y."/>
            <person name="Chen P.T."/>
            <person name="Zhang W."/>
            <person name="Slipinski A."/>
            <person name="Escalona H.E."/>
            <person name="Waterhouse R.M."/>
            <person name="Zwick A."/>
            <person name="Pang H."/>
        </authorList>
    </citation>
    <scope>NUCLEOTIDE SEQUENCE [LARGE SCALE GENOMIC DNA]</scope>
    <source>
        <strain evidence="2">SYSU2018</strain>
    </source>
</reference>
<evidence type="ECO:0000313" key="3">
    <source>
        <dbReference type="Proteomes" id="UP001516400"/>
    </source>
</evidence>
<dbReference type="EMBL" id="JABFTP020000124">
    <property type="protein sequence ID" value="KAL3279059.1"/>
    <property type="molecule type" value="Genomic_DNA"/>
</dbReference>
<feature type="compositionally biased region" description="Basic and acidic residues" evidence="1">
    <location>
        <begin position="149"/>
        <end position="167"/>
    </location>
</feature>
<feature type="region of interest" description="Disordered" evidence="1">
    <location>
        <begin position="82"/>
        <end position="104"/>
    </location>
</feature>
<comment type="caution">
    <text evidence="2">The sequence shown here is derived from an EMBL/GenBank/DDBJ whole genome shotgun (WGS) entry which is preliminary data.</text>
</comment>
<name>A0ABD2NKJ7_9CUCU</name>
<organism evidence="2 3">
    <name type="scientific">Cryptolaemus montrouzieri</name>
    <dbReference type="NCBI Taxonomy" id="559131"/>
    <lineage>
        <taxon>Eukaryota</taxon>
        <taxon>Metazoa</taxon>
        <taxon>Ecdysozoa</taxon>
        <taxon>Arthropoda</taxon>
        <taxon>Hexapoda</taxon>
        <taxon>Insecta</taxon>
        <taxon>Pterygota</taxon>
        <taxon>Neoptera</taxon>
        <taxon>Endopterygota</taxon>
        <taxon>Coleoptera</taxon>
        <taxon>Polyphaga</taxon>
        <taxon>Cucujiformia</taxon>
        <taxon>Coccinelloidea</taxon>
        <taxon>Coccinellidae</taxon>
        <taxon>Scymninae</taxon>
        <taxon>Scymnini</taxon>
        <taxon>Cryptolaemus</taxon>
    </lineage>
</organism>
<evidence type="ECO:0000256" key="1">
    <source>
        <dbReference type="SAM" id="MobiDB-lite"/>
    </source>
</evidence>
<gene>
    <name evidence="2" type="ORF">HHI36_016574</name>
</gene>
<accession>A0ABD2NKJ7</accession>
<dbReference type="AlphaFoldDB" id="A0ABD2NKJ7"/>
<evidence type="ECO:0000313" key="2">
    <source>
        <dbReference type="EMBL" id="KAL3279059.1"/>
    </source>
</evidence>